<evidence type="ECO:0000256" key="4">
    <source>
        <dbReference type="ARBA" id="ARBA00022989"/>
    </source>
</evidence>
<evidence type="ECO:0000313" key="9">
    <source>
        <dbReference type="Proteomes" id="UP000246132"/>
    </source>
</evidence>
<gene>
    <name evidence="8" type="ORF">DEM25_009780</name>
</gene>
<evidence type="ECO:0000313" key="8">
    <source>
        <dbReference type="EMBL" id="RKF06919.1"/>
    </source>
</evidence>
<evidence type="ECO:0000256" key="7">
    <source>
        <dbReference type="SAM" id="SignalP"/>
    </source>
</evidence>
<feature type="transmembrane region" description="Helical" evidence="6">
    <location>
        <begin position="91"/>
        <end position="111"/>
    </location>
</feature>
<dbReference type="EMBL" id="QFWV02000005">
    <property type="protein sequence ID" value="RKF06919.1"/>
    <property type="molecule type" value="Genomic_DNA"/>
</dbReference>
<dbReference type="InterPro" id="IPR002549">
    <property type="entry name" value="AI-2E-like"/>
</dbReference>
<comment type="similarity">
    <text evidence="2">Belongs to the autoinducer-2 exporter (AI-2E) (TC 2.A.86) family.</text>
</comment>
<keyword evidence="9" id="KW-1185">Reference proteome</keyword>
<evidence type="ECO:0000256" key="5">
    <source>
        <dbReference type="ARBA" id="ARBA00023136"/>
    </source>
</evidence>
<organism evidence="8 9">
    <name type="scientific">Oceaniradius stylonematis</name>
    <dbReference type="NCBI Taxonomy" id="2184161"/>
    <lineage>
        <taxon>Bacteria</taxon>
        <taxon>Pseudomonadati</taxon>
        <taxon>Pseudomonadota</taxon>
        <taxon>Alphaproteobacteria</taxon>
        <taxon>Hyphomicrobiales</taxon>
        <taxon>Ahrensiaceae</taxon>
        <taxon>Oceaniradius</taxon>
    </lineage>
</organism>
<comment type="caution">
    <text evidence="8">The sequence shown here is derived from an EMBL/GenBank/DDBJ whole genome shotgun (WGS) entry which is preliminary data.</text>
</comment>
<feature type="transmembrane region" description="Helical" evidence="6">
    <location>
        <begin position="146"/>
        <end position="168"/>
    </location>
</feature>
<accession>A0A3A8AD32</accession>
<evidence type="ECO:0000256" key="3">
    <source>
        <dbReference type="ARBA" id="ARBA00022692"/>
    </source>
</evidence>
<comment type="subcellular location">
    <subcellularLocation>
        <location evidence="1">Membrane</location>
        <topology evidence="1">Multi-pass membrane protein</topology>
    </subcellularLocation>
</comment>
<dbReference type="GO" id="GO:0055085">
    <property type="term" value="P:transmembrane transport"/>
    <property type="evidence" value="ECO:0007669"/>
    <property type="project" value="TreeGrafter"/>
</dbReference>
<proteinExistence type="inferred from homology"/>
<keyword evidence="7" id="KW-0732">Signal</keyword>
<dbReference type="AlphaFoldDB" id="A0A3A8AD32"/>
<dbReference type="PANTHER" id="PTHR21716:SF16">
    <property type="entry name" value="BLL1467 PROTEIN"/>
    <property type="match status" value="1"/>
</dbReference>
<feature type="transmembrane region" description="Helical" evidence="6">
    <location>
        <begin position="206"/>
        <end position="225"/>
    </location>
</feature>
<evidence type="ECO:0000256" key="1">
    <source>
        <dbReference type="ARBA" id="ARBA00004141"/>
    </source>
</evidence>
<protein>
    <submittedName>
        <fullName evidence="8">AI-2E family transporter</fullName>
    </submittedName>
</protein>
<sequence>MIAILCGALVLFALFVSAPARTLIQDYPQMIGELRGKVFSLQTSLAEAQKVGEAIVDVGKEVGGALEGEATEVEQVVVREGNLWMQIASNFAGGLGSIAVTLTIFGFIFAIRNPFLTLATIPASTMASKLEAARLWKGVESDVSHYFFVTTLINIGLGTVVGLVLWALDVPMPIFWGFVVGVLNYMPFVGPTIGAALLLAVSIVQFGTIFQMLVPAAAYLVINFIEANFVTPNMVGRRVNIAPLAIILSLLFWGWLWGFAGLLVSIPMLVVLNAVAERVEALSALNRMLTPRARRDGRIAANLYGTRSRAARLARERRVL</sequence>
<feature type="transmembrane region" description="Helical" evidence="6">
    <location>
        <begin position="245"/>
        <end position="272"/>
    </location>
</feature>
<dbReference type="PANTHER" id="PTHR21716">
    <property type="entry name" value="TRANSMEMBRANE PROTEIN"/>
    <property type="match status" value="1"/>
</dbReference>
<name>A0A3A8AD32_9HYPH</name>
<keyword evidence="3 6" id="KW-0812">Transmembrane</keyword>
<dbReference type="Pfam" id="PF01594">
    <property type="entry name" value="AI-2E_transport"/>
    <property type="match status" value="1"/>
</dbReference>
<dbReference type="OrthoDB" id="9799225at2"/>
<feature type="chain" id="PRO_5017438202" evidence="7">
    <location>
        <begin position="23"/>
        <end position="320"/>
    </location>
</feature>
<evidence type="ECO:0000256" key="2">
    <source>
        <dbReference type="ARBA" id="ARBA00009773"/>
    </source>
</evidence>
<keyword evidence="4 6" id="KW-1133">Transmembrane helix</keyword>
<dbReference type="Proteomes" id="UP000246132">
    <property type="component" value="Unassembled WGS sequence"/>
</dbReference>
<dbReference type="GO" id="GO:0016020">
    <property type="term" value="C:membrane"/>
    <property type="evidence" value="ECO:0007669"/>
    <property type="project" value="UniProtKB-SubCell"/>
</dbReference>
<reference evidence="8 9" key="1">
    <citation type="journal article" date="2018" name="Int. J. Syst. Bacteriol.">
        <title>Oceaniradius stylonemae gen. nov., sp. nov., isolated from a red alga, Stylonema cornu-cervi.</title>
        <authorList>
            <person name="Jeong S."/>
        </authorList>
    </citation>
    <scope>NUCLEOTIDE SEQUENCE [LARGE SCALE GENOMIC DNA]</scope>
    <source>
        <strain evidence="8 9">StC1</strain>
    </source>
</reference>
<feature type="transmembrane region" description="Helical" evidence="6">
    <location>
        <begin position="174"/>
        <end position="199"/>
    </location>
</feature>
<evidence type="ECO:0000256" key="6">
    <source>
        <dbReference type="SAM" id="Phobius"/>
    </source>
</evidence>
<feature type="signal peptide" evidence="7">
    <location>
        <begin position="1"/>
        <end position="22"/>
    </location>
</feature>
<keyword evidence="5 6" id="KW-0472">Membrane</keyword>